<feature type="domain" description="F-box" evidence="1">
    <location>
        <begin position="4"/>
        <end position="39"/>
    </location>
</feature>
<gene>
    <name evidence="3" type="ORF">MUK42_19581</name>
</gene>
<dbReference type="InterPro" id="IPR036047">
    <property type="entry name" value="F-box-like_dom_sf"/>
</dbReference>
<name>A0A9E7FYX6_9LILI</name>
<dbReference type="CDD" id="cd09917">
    <property type="entry name" value="F-box_SF"/>
    <property type="match status" value="1"/>
</dbReference>
<dbReference type="PANTHER" id="PTHR44586:SF25">
    <property type="entry name" value="(WILD MALAYSIAN BANANA) HYPOTHETICAL PROTEIN"/>
    <property type="match status" value="1"/>
</dbReference>
<proteinExistence type="predicted"/>
<evidence type="ECO:0000313" key="4">
    <source>
        <dbReference type="Proteomes" id="UP001055439"/>
    </source>
</evidence>
<dbReference type="InterPro" id="IPR005174">
    <property type="entry name" value="KIB1-4_b-propeller"/>
</dbReference>
<feature type="domain" description="KIB1-4 beta-propeller" evidence="2">
    <location>
        <begin position="65"/>
        <end position="243"/>
    </location>
</feature>
<accession>A0A9E7FYX6</accession>
<dbReference type="SUPFAM" id="SSF81383">
    <property type="entry name" value="F-box domain"/>
    <property type="match status" value="1"/>
</dbReference>
<dbReference type="PANTHER" id="PTHR44586">
    <property type="entry name" value="F-BOX DOMAIN CONTAINING PROTEIN, EXPRESSED"/>
    <property type="match status" value="1"/>
</dbReference>
<organism evidence="3 4">
    <name type="scientific">Musa troglodytarum</name>
    <name type="common">fe'i banana</name>
    <dbReference type="NCBI Taxonomy" id="320322"/>
    <lineage>
        <taxon>Eukaryota</taxon>
        <taxon>Viridiplantae</taxon>
        <taxon>Streptophyta</taxon>
        <taxon>Embryophyta</taxon>
        <taxon>Tracheophyta</taxon>
        <taxon>Spermatophyta</taxon>
        <taxon>Magnoliopsida</taxon>
        <taxon>Liliopsida</taxon>
        <taxon>Zingiberales</taxon>
        <taxon>Musaceae</taxon>
        <taxon>Musa</taxon>
    </lineage>
</organism>
<dbReference type="Pfam" id="PF03478">
    <property type="entry name" value="Beta-prop_KIB1-4"/>
    <property type="match status" value="1"/>
</dbReference>
<dbReference type="Proteomes" id="UP001055439">
    <property type="component" value="Chromosome 5"/>
</dbReference>
<dbReference type="AlphaFoldDB" id="A0A9E7FYX6"/>
<sequence length="282" mass="32047">MANWSELPIDILDLIHGKLSIPDYIRFGAVCKQWNLAFKLKYRCPPKPQSPWMMLPGKSNTTAKFFSIADNKVYHQIPCPKPMIRRRICIGSSHGWLITVDESSNMHLVNPLTGAQFPLPPVTTLPFVEAVHDSQGRLTGLILNRERREDGTVIDRRPRHTYSLQDAHRIMFHKAILSAAPDQGSGFVVMMICNIWRALAFARAEDKAWTYIDTPDSFTDVIYYRGKFYTISYLGTVGAWEPHGLSFKPRRRVTRLHHVLGGVPGRQPNAGLQRPGVRRYGA</sequence>
<reference evidence="3" key="1">
    <citation type="submission" date="2022-05" db="EMBL/GenBank/DDBJ databases">
        <title>The Musa troglodytarum L. genome provides insights into the mechanism of non-climacteric behaviour and enrichment of carotenoids.</title>
        <authorList>
            <person name="Wang J."/>
        </authorList>
    </citation>
    <scope>NUCLEOTIDE SEQUENCE</scope>
    <source>
        <tissue evidence="3">Leaf</tissue>
    </source>
</reference>
<dbReference type="EMBL" id="CP097507">
    <property type="protein sequence ID" value="URE04470.1"/>
    <property type="molecule type" value="Genomic_DNA"/>
</dbReference>
<evidence type="ECO:0000259" key="1">
    <source>
        <dbReference type="Pfam" id="PF00646"/>
    </source>
</evidence>
<evidence type="ECO:0000259" key="2">
    <source>
        <dbReference type="Pfam" id="PF03478"/>
    </source>
</evidence>
<evidence type="ECO:0000313" key="3">
    <source>
        <dbReference type="EMBL" id="URE04470.1"/>
    </source>
</evidence>
<dbReference type="InterPro" id="IPR001810">
    <property type="entry name" value="F-box_dom"/>
</dbReference>
<dbReference type="Gene3D" id="1.20.1280.50">
    <property type="match status" value="1"/>
</dbReference>
<dbReference type="OrthoDB" id="692376at2759"/>
<protein>
    <submittedName>
        <fullName evidence="3">F-box and DUF domain containing protein</fullName>
    </submittedName>
</protein>
<keyword evidence="4" id="KW-1185">Reference proteome</keyword>
<dbReference type="Pfam" id="PF00646">
    <property type="entry name" value="F-box"/>
    <property type="match status" value="1"/>
</dbReference>